<proteinExistence type="predicted"/>
<gene>
    <name evidence="1" type="ORF">GCK72_012669</name>
</gene>
<name>A0A6A5GNV3_CAERE</name>
<dbReference type="Proteomes" id="UP000483820">
    <property type="component" value="Chromosome IV"/>
</dbReference>
<dbReference type="RefSeq" id="XP_053584073.1">
    <property type="nucleotide sequence ID" value="XM_053729301.1"/>
</dbReference>
<comment type="caution">
    <text evidence="1">The sequence shown here is derived from an EMBL/GenBank/DDBJ whole genome shotgun (WGS) entry which is preliminary data.</text>
</comment>
<dbReference type="GeneID" id="9799360"/>
<dbReference type="PANTHER" id="PTHR22921">
    <property type="entry name" value="PROTEIN CBG20088-RELATED"/>
    <property type="match status" value="1"/>
</dbReference>
<evidence type="ECO:0000313" key="2">
    <source>
        <dbReference type="Proteomes" id="UP000483820"/>
    </source>
</evidence>
<dbReference type="EMBL" id="WUAV01000004">
    <property type="protein sequence ID" value="KAF1756216.1"/>
    <property type="molecule type" value="Genomic_DNA"/>
</dbReference>
<protein>
    <submittedName>
        <fullName evidence="1">Uncharacterized protein</fullName>
    </submittedName>
</protein>
<dbReference type="PANTHER" id="PTHR22921:SF27">
    <property type="entry name" value="C2H2-TYPE DOMAIN-CONTAINING PROTEIN-RELATED"/>
    <property type="match status" value="1"/>
</dbReference>
<dbReference type="KEGG" id="crq:GCK72_012669"/>
<accession>A0A6A5GNV3</accession>
<reference evidence="1 2" key="1">
    <citation type="submission" date="2019-12" db="EMBL/GenBank/DDBJ databases">
        <title>Chromosome-level assembly of the Caenorhabditis remanei genome.</title>
        <authorList>
            <person name="Teterina A.A."/>
            <person name="Willis J.H."/>
            <person name="Phillips P.C."/>
        </authorList>
    </citation>
    <scope>NUCLEOTIDE SEQUENCE [LARGE SCALE GENOMIC DNA]</scope>
    <source>
        <strain evidence="1 2">PX506</strain>
        <tissue evidence="1">Whole organism</tissue>
    </source>
</reference>
<dbReference type="CTD" id="9799360"/>
<organism evidence="1 2">
    <name type="scientific">Caenorhabditis remanei</name>
    <name type="common">Caenorhabditis vulgaris</name>
    <dbReference type="NCBI Taxonomy" id="31234"/>
    <lineage>
        <taxon>Eukaryota</taxon>
        <taxon>Metazoa</taxon>
        <taxon>Ecdysozoa</taxon>
        <taxon>Nematoda</taxon>
        <taxon>Chromadorea</taxon>
        <taxon>Rhabditida</taxon>
        <taxon>Rhabditina</taxon>
        <taxon>Rhabditomorpha</taxon>
        <taxon>Rhabditoidea</taxon>
        <taxon>Rhabditidae</taxon>
        <taxon>Peloderinae</taxon>
        <taxon>Caenorhabditis</taxon>
    </lineage>
</organism>
<evidence type="ECO:0000313" key="1">
    <source>
        <dbReference type="EMBL" id="KAF1756216.1"/>
    </source>
</evidence>
<sequence>MVRTRIKKSNDAVDSVGIPAAKRVKNKKEPVSNETYKTKTVSKEISKTKPVSNVTSKTTPVSMECSKKKLVPIEPERFGLNCSLPPTPSFEDDMLIDENFDNCEDAETETTATEDTSKIHKETATYHQLRNVKMERAINCVKQEFFETPKTPRFPPTNFFKKKNSTSRLTAPLQDLVDIDTSSTSMFTDGMRNVQSDAPTSAPLVTTPSYAARVTPFLHSKTGEGSHFSSNNDKWNPIGFTVNNLYNLEKGIPLSRSECEVDNFSYNYYSIYVLQENLQKLSKTVQETDFYPILELAQKFHNVHPDLEKLALGLAFNTAMVTDTCDFIKGIGFDLRKATENEENVMLPCKKTFKLSSIVTPSEAAKWTSSRFYGDARLLFRFVFKEVAKRDPFFVAYSAQDFSNAGYIPFGDKFFGPIVRFVIRGFRQDSDLNIRTTLQCVARETMTNFIDRFRKEYKSQMDTTPKEVAFTLKQYLEEVKELDEGSYVTALDFTTSNPPQFDYACLT</sequence>
<dbReference type="AlphaFoldDB" id="A0A6A5GNV3"/>